<dbReference type="RefSeq" id="WP_328965357.1">
    <property type="nucleotide sequence ID" value="NZ_CP108090.1"/>
</dbReference>
<sequence length="47" mass="4958">MISTQQIAGETAALDLMPARLTHDAWAIASATARTAVCATRNSQLTQ</sequence>
<name>A0ABZ1TNY1_STRVG</name>
<evidence type="ECO:0000313" key="1">
    <source>
        <dbReference type="EMBL" id="WUQ17128.1"/>
    </source>
</evidence>
<dbReference type="EMBL" id="CP108090">
    <property type="protein sequence ID" value="WUQ17128.1"/>
    <property type="molecule type" value="Genomic_DNA"/>
</dbReference>
<keyword evidence="2" id="KW-1185">Reference proteome</keyword>
<evidence type="ECO:0000313" key="2">
    <source>
        <dbReference type="Proteomes" id="UP001432039"/>
    </source>
</evidence>
<dbReference type="Proteomes" id="UP001432039">
    <property type="component" value="Chromosome"/>
</dbReference>
<organism evidence="1 2">
    <name type="scientific">Streptomyces virginiae</name>
    <name type="common">Streptomyces cinnamonensis</name>
    <dbReference type="NCBI Taxonomy" id="1961"/>
    <lineage>
        <taxon>Bacteria</taxon>
        <taxon>Bacillati</taxon>
        <taxon>Actinomycetota</taxon>
        <taxon>Actinomycetes</taxon>
        <taxon>Kitasatosporales</taxon>
        <taxon>Streptomycetaceae</taxon>
        <taxon>Streptomyces</taxon>
    </lineage>
</organism>
<gene>
    <name evidence="1" type="ORF">OG517_40190</name>
</gene>
<protein>
    <submittedName>
        <fullName evidence="1">Uncharacterized protein</fullName>
    </submittedName>
</protein>
<reference evidence="1" key="1">
    <citation type="submission" date="2022-10" db="EMBL/GenBank/DDBJ databases">
        <title>The complete genomes of actinobacterial strains from the NBC collection.</title>
        <authorList>
            <person name="Joergensen T.S."/>
            <person name="Alvarez Arevalo M."/>
            <person name="Sterndorff E.B."/>
            <person name="Faurdal D."/>
            <person name="Vuksanovic O."/>
            <person name="Mourched A.-S."/>
            <person name="Charusanti P."/>
            <person name="Shaw S."/>
            <person name="Blin K."/>
            <person name="Weber T."/>
        </authorList>
    </citation>
    <scope>NUCLEOTIDE SEQUENCE</scope>
    <source>
        <strain evidence="1">NBC_00248</strain>
    </source>
</reference>
<proteinExistence type="predicted"/>
<accession>A0ABZ1TNY1</accession>